<reference evidence="2" key="1">
    <citation type="submission" date="2020-08" db="EMBL/GenBank/DDBJ databases">
        <title>Whole genome shotgun sequence of Polymorphospora rubra NBRC 101157.</title>
        <authorList>
            <person name="Komaki H."/>
            <person name="Tamura T."/>
        </authorList>
    </citation>
    <scope>NUCLEOTIDE SEQUENCE</scope>
    <source>
        <strain evidence="2">NBRC 101157</strain>
    </source>
</reference>
<organism evidence="2 3">
    <name type="scientific">Polymorphospora rubra</name>
    <dbReference type="NCBI Taxonomy" id="338584"/>
    <lineage>
        <taxon>Bacteria</taxon>
        <taxon>Bacillati</taxon>
        <taxon>Actinomycetota</taxon>
        <taxon>Actinomycetes</taxon>
        <taxon>Micromonosporales</taxon>
        <taxon>Micromonosporaceae</taxon>
        <taxon>Polymorphospora</taxon>
    </lineage>
</organism>
<dbReference type="AlphaFoldDB" id="A0A810N6I4"/>
<keyword evidence="3" id="KW-1185">Reference proteome</keyword>
<accession>A0A810N6I4</accession>
<dbReference type="Pfam" id="PF04909">
    <property type="entry name" value="Amidohydro_2"/>
    <property type="match status" value="1"/>
</dbReference>
<protein>
    <submittedName>
        <fullName evidence="2">Amidohydrolase</fullName>
    </submittedName>
</protein>
<feature type="domain" description="Amidohydrolase-related" evidence="1">
    <location>
        <begin position="67"/>
        <end position="317"/>
    </location>
</feature>
<dbReference type="Proteomes" id="UP000680866">
    <property type="component" value="Chromosome"/>
</dbReference>
<gene>
    <name evidence="2" type="ORF">Prubr_43990</name>
</gene>
<dbReference type="InterPro" id="IPR032466">
    <property type="entry name" value="Metal_Hydrolase"/>
</dbReference>
<dbReference type="InterPro" id="IPR006680">
    <property type="entry name" value="Amidohydro-rel"/>
</dbReference>
<sequence>MKNDYFVFDNAIHMYKLTDDNLDERTGGRKSTNALVEYAKLYSRPGYPYDDISGRELSVEDAHRLMFDESDTDIAMAQTVPSHGGWKLGFSPAENNYKLKEAYPDRVLFCGGVDPITHGRYGAVKEAIRQITEWGAVSFKFYQAHSGGVSWRIDDRQVAYPIWEACLENGVTNVQFHKGLAFNTQHIIDLAPYDLERAAQDFPEMTFIVHHLGEPFIDETINIASRYENISLALTAWINQYPVAPRAALHAIGKCLLHVGEDRLLWGSEAFVWPKVQAYIDLFADMTMPEDLQDGYGYPELTDQAKAKIFGLNFARIMGIDVEAKKAELYGAPPAKGKKAKKNKKAGSHGK</sequence>
<dbReference type="RefSeq" id="WP_212816718.1">
    <property type="nucleotide sequence ID" value="NZ_AP023359.1"/>
</dbReference>
<evidence type="ECO:0000313" key="3">
    <source>
        <dbReference type="Proteomes" id="UP000680866"/>
    </source>
</evidence>
<dbReference type="PANTHER" id="PTHR42889">
    <property type="entry name" value="BLR3681 PROTEIN"/>
    <property type="match status" value="1"/>
</dbReference>
<name>A0A810N6I4_9ACTN</name>
<dbReference type="Gene3D" id="3.20.20.140">
    <property type="entry name" value="Metal-dependent hydrolases"/>
    <property type="match status" value="1"/>
</dbReference>
<evidence type="ECO:0000259" key="1">
    <source>
        <dbReference type="Pfam" id="PF04909"/>
    </source>
</evidence>
<proteinExistence type="predicted"/>
<dbReference type="KEGG" id="pry:Prubr_43990"/>
<dbReference type="EMBL" id="AP023359">
    <property type="protein sequence ID" value="BCJ67378.1"/>
    <property type="molecule type" value="Genomic_DNA"/>
</dbReference>
<dbReference type="SUPFAM" id="SSF51556">
    <property type="entry name" value="Metallo-dependent hydrolases"/>
    <property type="match status" value="1"/>
</dbReference>
<dbReference type="PANTHER" id="PTHR42889:SF1">
    <property type="entry name" value="BLR3681 PROTEIN"/>
    <property type="match status" value="1"/>
</dbReference>
<evidence type="ECO:0000313" key="2">
    <source>
        <dbReference type="EMBL" id="BCJ67378.1"/>
    </source>
</evidence>
<dbReference type="GO" id="GO:0016787">
    <property type="term" value="F:hydrolase activity"/>
    <property type="evidence" value="ECO:0007669"/>
    <property type="project" value="InterPro"/>
</dbReference>